<evidence type="ECO:0000256" key="8">
    <source>
        <dbReference type="ARBA" id="ARBA00022679"/>
    </source>
</evidence>
<reference evidence="16 17" key="1">
    <citation type="submission" date="2019-01" db="EMBL/GenBank/DDBJ databases">
        <title>Chengkuizengella sp. nov., isolated from deep-sea sediment of East Pacific Ocean.</title>
        <authorList>
            <person name="Yang J."/>
            <person name="Lai Q."/>
            <person name="Shao Z."/>
        </authorList>
    </citation>
    <scope>NUCLEOTIDE SEQUENCE [LARGE SCALE GENOMIC DNA]</scope>
    <source>
        <strain evidence="16 17">YPA3-1-1</strain>
    </source>
</reference>
<evidence type="ECO:0000256" key="3">
    <source>
        <dbReference type="ARBA" id="ARBA00007494"/>
    </source>
</evidence>
<evidence type="ECO:0000256" key="9">
    <source>
        <dbReference type="ARBA" id="ARBA00022691"/>
    </source>
</evidence>
<dbReference type="SUPFAM" id="SSF48013">
    <property type="entry name" value="NusB-like"/>
    <property type="match status" value="1"/>
</dbReference>
<feature type="binding site" evidence="14">
    <location>
        <position position="297"/>
    </location>
    <ligand>
        <name>S-adenosyl-L-methionine</name>
        <dbReference type="ChEBI" id="CHEBI:59789"/>
    </ligand>
</feature>
<dbReference type="Pfam" id="PF22458">
    <property type="entry name" value="RsmF-B_ferredox"/>
    <property type="match status" value="1"/>
</dbReference>
<dbReference type="PANTHER" id="PTHR22807:SF53">
    <property type="entry name" value="RIBOSOMAL RNA SMALL SUBUNIT METHYLTRANSFERASE B-RELATED"/>
    <property type="match status" value="1"/>
</dbReference>
<dbReference type="Gene3D" id="3.30.70.1170">
    <property type="entry name" value="Sun protein, domain 3"/>
    <property type="match status" value="1"/>
</dbReference>
<evidence type="ECO:0000256" key="2">
    <source>
        <dbReference type="ARBA" id="ARBA00004496"/>
    </source>
</evidence>
<keyword evidence="6" id="KW-0698">rRNA processing</keyword>
<evidence type="ECO:0000256" key="13">
    <source>
        <dbReference type="ARBA" id="ARBA00047283"/>
    </source>
</evidence>
<feature type="binding site" evidence="14">
    <location>
        <position position="324"/>
    </location>
    <ligand>
        <name>S-adenosyl-L-methionine</name>
        <dbReference type="ChEBI" id="CHEBI:59789"/>
    </ligand>
</feature>
<evidence type="ECO:0000256" key="14">
    <source>
        <dbReference type="PROSITE-ProRule" id="PRU01023"/>
    </source>
</evidence>
<evidence type="ECO:0000256" key="7">
    <source>
        <dbReference type="ARBA" id="ARBA00022603"/>
    </source>
</evidence>
<evidence type="ECO:0000256" key="6">
    <source>
        <dbReference type="ARBA" id="ARBA00022552"/>
    </source>
</evidence>
<evidence type="ECO:0000256" key="4">
    <source>
        <dbReference type="ARBA" id="ARBA00012140"/>
    </source>
</evidence>
<keyword evidence="7 14" id="KW-0489">Methyltransferase</keyword>
<dbReference type="InterPro" id="IPR004573">
    <property type="entry name" value="rRNA_ssu_MeTfrase_B"/>
</dbReference>
<dbReference type="FunFam" id="3.30.70.1170:FF:000003">
    <property type="entry name" value="16S rRNA (Cytosine(967)-C(5))-methyltransferase RsmB"/>
    <property type="match status" value="1"/>
</dbReference>
<dbReference type="RefSeq" id="WP_160646418.1">
    <property type="nucleotide sequence ID" value="NZ_SIJB01000026.1"/>
</dbReference>
<keyword evidence="9 14" id="KW-0949">S-adenosyl-L-methionine</keyword>
<dbReference type="Pfam" id="PF01189">
    <property type="entry name" value="Methyltr_RsmB-F"/>
    <property type="match status" value="1"/>
</dbReference>
<keyword evidence="10 14" id="KW-0694">RNA-binding</keyword>
<dbReference type="OrthoDB" id="9810297at2"/>
<comment type="caution">
    <text evidence="16">The sequence shown here is derived from an EMBL/GenBank/DDBJ whole genome shotgun (WGS) entry which is preliminary data.</text>
</comment>
<dbReference type="PRINTS" id="PR02008">
    <property type="entry name" value="RCMTFAMILY"/>
</dbReference>
<comment type="catalytic activity">
    <reaction evidence="13">
        <text>cytidine(967) in 16S rRNA + S-adenosyl-L-methionine = 5-methylcytidine(967) in 16S rRNA + S-adenosyl-L-homocysteine + H(+)</text>
        <dbReference type="Rhea" id="RHEA:42748"/>
        <dbReference type="Rhea" id="RHEA-COMP:10219"/>
        <dbReference type="Rhea" id="RHEA-COMP:10220"/>
        <dbReference type="ChEBI" id="CHEBI:15378"/>
        <dbReference type="ChEBI" id="CHEBI:57856"/>
        <dbReference type="ChEBI" id="CHEBI:59789"/>
        <dbReference type="ChEBI" id="CHEBI:74483"/>
        <dbReference type="ChEBI" id="CHEBI:82748"/>
        <dbReference type="EC" id="2.1.1.176"/>
    </reaction>
</comment>
<dbReference type="InterPro" id="IPR029063">
    <property type="entry name" value="SAM-dependent_MTases_sf"/>
</dbReference>
<dbReference type="NCBIfam" id="NF011494">
    <property type="entry name" value="PRK14902.1"/>
    <property type="match status" value="1"/>
</dbReference>
<dbReference type="InterPro" id="IPR049560">
    <property type="entry name" value="MeTrfase_RsmB-F_NOP2_cat"/>
</dbReference>
<name>A0A6N9Q4B2_9BACL</name>
<dbReference type="NCBIfam" id="TIGR00446">
    <property type="entry name" value="nop2p"/>
    <property type="match status" value="1"/>
</dbReference>
<dbReference type="PANTHER" id="PTHR22807">
    <property type="entry name" value="NOP2 YEAST -RELATED NOL1/NOP2/FMU SUN DOMAIN-CONTAINING"/>
    <property type="match status" value="1"/>
</dbReference>
<evidence type="ECO:0000313" key="17">
    <source>
        <dbReference type="Proteomes" id="UP000448943"/>
    </source>
</evidence>
<dbReference type="InterPro" id="IPR006027">
    <property type="entry name" value="NusB_RsmB_TIM44"/>
</dbReference>
<protein>
    <recommendedName>
        <fullName evidence="4">16S rRNA (cytosine(967)-C(5))-methyltransferase</fullName>
        <ecNumber evidence="4">2.1.1.176</ecNumber>
    </recommendedName>
    <alternativeName>
        <fullName evidence="11">16S rRNA m5C967 methyltransferase</fullName>
    </alternativeName>
    <alternativeName>
        <fullName evidence="12">rRNA (cytosine-C(5)-)-methyltransferase RsmB</fullName>
    </alternativeName>
</protein>
<accession>A0A6N9Q4B2</accession>
<dbReference type="PROSITE" id="PS01153">
    <property type="entry name" value="NOL1_NOP2_SUN"/>
    <property type="match status" value="1"/>
</dbReference>
<comment type="similarity">
    <text evidence="3 14">Belongs to the class I-like SAM-binding methyltransferase superfamily. RsmB/NOP family.</text>
</comment>
<evidence type="ECO:0000313" key="16">
    <source>
        <dbReference type="EMBL" id="NBI29610.1"/>
    </source>
</evidence>
<feature type="active site" description="Nucleophile" evidence="14">
    <location>
        <position position="396"/>
    </location>
</feature>
<dbReference type="GO" id="GO:0008649">
    <property type="term" value="F:rRNA methyltransferase activity"/>
    <property type="evidence" value="ECO:0007669"/>
    <property type="project" value="InterPro"/>
</dbReference>
<dbReference type="GO" id="GO:0003723">
    <property type="term" value="F:RNA binding"/>
    <property type="evidence" value="ECO:0007669"/>
    <property type="project" value="UniProtKB-UniRule"/>
</dbReference>
<feature type="domain" description="SAM-dependent MTase RsmB/NOP-type" evidence="15">
    <location>
        <begin position="183"/>
        <end position="462"/>
    </location>
</feature>
<dbReference type="InterPro" id="IPR023267">
    <property type="entry name" value="RCMT"/>
</dbReference>
<dbReference type="InterPro" id="IPR018314">
    <property type="entry name" value="RsmB/NOL1/NOP2-like_CS"/>
</dbReference>
<dbReference type="SUPFAM" id="SSF53335">
    <property type="entry name" value="S-adenosyl-L-methionine-dependent methyltransferases"/>
    <property type="match status" value="1"/>
</dbReference>
<dbReference type="CDD" id="cd02440">
    <property type="entry name" value="AdoMet_MTases"/>
    <property type="match status" value="1"/>
</dbReference>
<dbReference type="NCBIfam" id="TIGR00563">
    <property type="entry name" value="rsmB"/>
    <property type="match status" value="1"/>
</dbReference>
<evidence type="ECO:0000256" key="12">
    <source>
        <dbReference type="ARBA" id="ARBA00031088"/>
    </source>
</evidence>
<dbReference type="FunFam" id="1.10.940.10:FF:000006">
    <property type="entry name" value="16S rRNA (Cytosine(967)-C(5))-methyltransferase RsmB"/>
    <property type="match status" value="1"/>
</dbReference>
<comment type="subcellular location">
    <subcellularLocation>
        <location evidence="2">Cytoplasm</location>
    </subcellularLocation>
</comment>
<dbReference type="EMBL" id="SIJB01000026">
    <property type="protein sequence ID" value="NBI29610.1"/>
    <property type="molecule type" value="Genomic_DNA"/>
</dbReference>
<dbReference type="InterPro" id="IPR054728">
    <property type="entry name" value="RsmB-like_ferredoxin"/>
</dbReference>
<gene>
    <name evidence="16" type="primary">rsmB</name>
    <name evidence="16" type="ORF">ERL59_11635</name>
</gene>
<dbReference type="EC" id="2.1.1.176" evidence="4"/>
<dbReference type="InterPro" id="IPR001678">
    <property type="entry name" value="MeTrfase_RsmB-F_NOP2_dom"/>
</dbReference>
<evidence type="ECO:0000256" key="10">
    <source>
        <dbReference type="ARBA" id="ARBA00022884"/>
    </source>
</evidence>
<dbReference type="Gene3D" id="1.10.940.10">
    <property type="entry name" value="NusB-like"/>
    <property type="match status" value="1"/>
</dbReference>
<evidence type="ECO:0000256" key="5">
    <source>
        <dbReference type="ARBA" id="ARBA00022490"/>
    </source>
</evidence>
<comment type="function">
    <text evidence="1">Specifically methylates the cytosine at position 967 (m5C967) of 16S rRNA.</text>
</comment>
<dbReference type="InterPro" id="IPR035926">
    <property type="entry name" value="NusB-like_sf"/>
</dbReference>
<sequence>MSSSNTKKTSKKKIPTARELAMEILTKVDEKKAYSNILLNESLNKFKLERQEVALTTEIVYGTIQRMNTIDYFLDQFLNKKVRKLQPWVRNLLRLSFYQLYYLDRIPDHAVVNEAVNISKRKGHRGISGMVNAVLRNIIRKKDQIALPSTSNIVQHISLKHSHPEWMVRRWVHQFGEEIAEQICKANNETPHVSVRVNTLKQDRDSIVKEMQQEALKVSPSSISADGIVVESGGNMAHSAWFKEGKISIQDESSMLVAAVIDPKKNETILDCCAAPGGKTTHIAEKMENTGVIWANDIHQHKKKLIDEQVERLHLKNIKTSVEDAALLIKKFEKQSFDRILLDAPCSGLGVIRRKPDLKWVKSESDIEEITQIQLGILCKIADLVKPGGVLVYSTCTIEASENEHIIKAFLSQNPQFSTDSSIDKFLPKEVYHQIKLEEGMLQVLPNYYHSDGFFIARLHKNENV</sequence>
<proteinExistence type="inferred from homology"/>
<dbReference type="Pfam" id="PF01029">
    <property type="entry name" value="NusB"/>
    <property type="match status" value="1"/>
</dbReference>
<dbReference type="InterPro" id="IPR011023">
    <property type="entry name" value="Nop2p"/>
</dbReference>
<keyword evidence="5" id="KW-0963">Cytoplasm</keyword>
<evidence type="ECO:0000259" key="15">
    <source>
        <dbReference type="PROSITE" id="PS51686"/>
    </source>
</evidence>
<evidence type="ECO:0000256" key="11">
    <source>
        <dbReference type="ARBA" id="ARBA00030399"/>
    </source>
</evidence>
<dbReference type="Proteomes" id="UP000448943">
    <property type="component" value="Unassembled WGS sequence"/>
</dbReference>
<dbReference type="AlphaFoldDB" id="A0A6N9Q4B2"/>
<keyword evidence="8 14" id="KW-0808">Transferase</keyword>
<feature type="binding site" evidence="14">
    <location>
        <position position="343"/>
    </location>
    <ligand>
        <name>S-adenosyl-L-methionine</name>
        <dbReference type="ChEBI" id="CHEBI:59789"/>
    </ligand>
</feature>
<dbReference type="FunFam" id="3.40.50.150:FF:000257">
    <property type="entry name" value="16S rRNA methyltransferase"/>
    <property type="match status" value="1"/>
</dbReference>
<keyword evidence="17" id="KW-1185">Reference proteome</keyword>
<evidence type="ECO:0000256" key="1">
    <source>
        <dbReference type="ARBA" id="ARBA00002724"/>
    </source>
</evidence>
<organism evidence="16 17">
    <name type="scientific">Chengkuizengella marina</name>
    <dbReference type="NCBI Taxonomy" id="2507566"/>
    <lineage>
        <taxon>Bacteria</taxon>
        <taxon>Bacillati</taxon>
        <taxon>Bacillota</taxon>
        <taxon>Bacilli</taxon>
        <taxon>Bacillales</taxon>
        <taxon>Paenibacillaceae</taxon>
        <taxon>Chengkuizengella</taxon>
    </lineage>
</organism>
<dbReference type="GO" id="GO:0005737">
    <property type="term" value="C:cytoplasm"/>
    <property type="evidence" value="ECO:0007669"/>
    <property type="project" value="UniProtKB-SubCell"/>
</dbReference>
<dbReference type="PROSITE" id="PS51686">
    <property type="entry name" value="SAM_MT_RSMB_NOP"/>
    <property type="match status" value="1"/>
</dbReference>
<feature type="binding site" evidence="14">
    <location>
        <begin position="273"/>
        <end position="279"/>
    </location>
    <ligand>
        <name>S-adenosyl-L-methionine</name>
        <dbReference type="ChEBI" id="CHEBI:59789"/>
    </ligand>
</feature>
<dbReference type="Gene3D" id="3.40.50.150">
    <property type="entry name" value="Vaccinia Virus protein VP39"/>
    <property type="match status" value="1"/>
</dbReference>
<dbReference type="GO" id="GO:0006355">
    <property type="term" value="P:regulation of DNA-templated transcription"/>
    <property type="evidence" value="ECO:0007669"/>
    <property type="project" value="InterPro"/>
</dbReference>